<gene>
    <name evidence="1" type="ORF">DXT99_20320</name>
</gene>
<proteinExistence type="predicted"/>
<dbReference type="EMBL" id="QRGR01000025">
    <property type="protein sequence ID" value="RDV13366.1"/>
    <property type="molecule type" value="Genomic_DNA"/>
</dbReference>
<evidence type="ECO:0000313" key="2">
    <source>
        <dbReference type="Proteomes" id="UP000256708"/>
    </source>
</evidence>
<protein>
    <submittedName>
        <fullName evidence="1">Uncharacterized protein</fullName>
    </submittedName>
</protein>
<evidence type="ECO:0000313" key="1">
    <source>
        <dbReference type="EMBL" id="RDV13366.1"/>
    </source>
</evidence>
<organism evidence="1 2">
    <name type="scientific">Pontibacter diazotrophicus</name>
    <dbReference type="NCBI Taxonomy" id="1400979"/>
    <lineage>
        <taxon>Bacteria</taxon>
        <taxon>Pseudomonadati</taxon>
        <taxon>Bacteroidota</taxon>
        <taxon>Cytophagia</taxon>
        <taxon>Cytophagales</taxon>
        <taxon>Hymenobacteraceae</taxon>
        <taxon>Pontibacter</taxon>
    </lineage>
</organism>
<reference evidence="2" key="1">
    <citation type="submission" date="2018-08" db="EMBL/GenBank/DDBJ databases">
        <authorList>
            <person name="Liu Z.-W."/>
            <person name="Du Z.-J."/>
        </authorList>
    </citation>
    <scope>NUCLEOTIDE SEQUENCE [LARGE SCALE GENOMIC DNA]</scope>
    <source>
        <strain evidence="2">H4X</strain>
    </source>
</reference>
<sequence length="277" mass="32260">MFKNQAGPEYDEKLKADREFFLASMDSIQKEQRAFVIDTMAAEKDQALNYTLVFNLENRKLNKKYPLFHSLILKPNRTDVQPSAKETDFLYSEFQYYTHDSLFYTDMNNVHLVYAAMGNLSKLMPTQKLYEPSNTISGDPKSFAVDSLSFSPGFTKKQQQFFRNVVNNAFVVRQTNKRPYNILMKKDFHFHPNFLSKAGRDSADYTINFHVSDDPEANKIIIKLTYSGEDINVKIPSDLSKAITLNRQDFLDGRHYEANLKISRLIPNFILMQYMFD</sequence>
<keyword evidence="2" id="KW-1185">Reference proteome</keyword>
<name>A0A3D8L7U5_9BACT</name>
<dbReference type="Proteomes" id="UP000256708">
    <property type="component" value="Unassembled WGS sequence"/>
</dbReference>
<accession>A0A3D8L7U5</accession>
<comment type="caution">
    <text evidence="1">The sequence shown here is derived from an EMBL/GenBank/DDBJ whole genome shotgun (WGS) entry which is preliminary data.</text>
</comment>
<dbReference type="AlphaFoldDB" id="A0A3D8L7U5"/>